<keyword evidence="2" id="KW-1185">Reference proteome</keyword>
<proteinExistence type="predicted"/>
<dbReference type="EMBL" id="RRYP01017857">
    <property type="protein sequence ID" value="TNV73909.1"/>
    <property type="molecule type" value="Genomic_DNA"/>
</dbReference>
<accession>A0A8J8SX05</accession>
<protein>
    <submittedName>
        <fullName evidence="1">Uncharacterized protein</fullName>
    </submittedName>
</protein>
<sequence length="170" mass="20462">MKLQLNLTFNKHFMKPNQIKFKGNLSQRNNSKLVKGLDQKNLKSKEISLLNEAFQFIKKIAYLLLKSFLIFLVLHNKSQRMKLILIILTAIVIKSYMKSEYRKIFKQSKRVSFERDNFKKHRKQKIYSTTLVQIYQNIIKIILQIVDGNYYLHIMHYQLQAIQYQIQLSY</sequence>
<reference evidence="1" key="1">
    <citation type="submission" date="2019-06" db="EMBL/GenBank/DDBJ databases">
        <authorList>
            <person name="Zheng W."/>
        </authorList>
    </citation>
    <scope>NUCLEOTIDE SEQUENCE</scope>
    <source>
        <strain evidence="1">QDHG01</strain>
    </source>
</reference>
<organism evidence="1 2">
    <name type="scientific">Halteria grandinella</name>
    <dbReference type="NCBI Taxonomy" id="5974"/>
    <lineage>
        <taxon>Eukaryota</taxon>
        <taxon>Sar</taxon>
        <taxon>Alveolata</taxon>
        <taxon>Ciliophora</taxon>
        <taxon>Intramacronucleata</taxon>
        <taxon>Spirotrichea</taxon>
        <taxon>Stichotrichia</taxon>
        <taxon>Sporadotrichida</taxon>
        <taxon>Halteriidae</taxon>
        <taxon>Halteria</taxon>
    </lineage>
</organism>
<dbReference type="AlphaFoldDB" id="A0A8J8SX05"/>
<evidence type="ECO:0000313" key="1">
    <source>
        <dbReference type="EMBL" id="TNV73909.1"/>
    </source>
</evidence>
<dbReference type="Proteomes" id="UP000785679">
    <property type="component" value="Unassembled WGS sequence"/>
</dbReference>
<comment type="caution">
    <text evidence="1">The sequence shown here is derived from an EMBL/GenBank/DDBJ whole genome shotgun (WGS) entry which is preliminary data.</text>
</comment>
<name>A0A8J8SX05_HALGN</name>
<gene>
    <name evidence="1" type="ORF">FGO68_gene9031</name>
</gene>
<evidence type="ECO:0000313" key="2">
    <source>
        <dbReference type="Proteomes" id="UP000785679"/>
    </source>
</evidence>